<keyword evidence="4 6" id="KW-0472">Membrane</keyword>
<dbReference type="InterPro" id="IPR003689">
    <property type="entry name" value="ZIP"/>
</dbReference>
<evidence type="ECO:0000256" key="1">
    <source>
        <dbReference type="ARBA" id="ARBA00004141"/>
    </source>
</evidence>
<feature type="transmembrane region" description="Helical" evidence="6">
    <location>
        <begin position="228"/>
        <end position="249"/>
    </location>
</feature>
<evidence type="ECO:0000256" key="4">
    <source>
        <dbReference type="ARBA" id="ARBA00023136"/>
    </source>
</evidence>
<dbReference type="PANTHER" id="PTHR11040">
    <property type="entry name" value="ZINC/IRON TRANSPORTER"/>
    <property type="match status" value="1"/>
</dbReference>
<dbReference type="Proteomes" id="UP001152888">
    <property type="component" value="Unassembled WGS sequence"/>
</dbReference>
<name>A0A9P0KIF6_ACAOB</name>
<evidence type="ECO:0000313" key="8">
    <source>
        <dbReference type="Proteomes" id="UP001152888"/>
    </source>
</evidence>
<feature type="transmembrane region" description="Helical" evidence="6">
    <location>
        <begin position="64"/>
        <end position="85"/>
    </location>
</feature>
<gene>
    <name evidence="7" type="ORF">ACAOBT_LOCUS11343</name>
</gene>
<keyword evidence="2 6" id="KW-0812">Transmembrane</keyword>
<dbReference type="Pfam" id="PF02535">
    <property type="entry name" value="Zip"/>
    <property type="match status" value="1"/>
</dbReference>
<sequence>MDSNTTGTNSVISAALPSSNNDLIIAKVVAMLVLGLSSFALGVLPSRLTKLMKMNTAMDGDKNFIISLFLCFGGGVLLFTTFIHLQPEVREAFGFLQANGAVPSMSIPISELVFCAGFFFVYLVEEAVHLMLERKGDHEHDALQRSLSVRRYSTKEEPTKSLPTPIKGENVEKGAVNNNNHQHDGQGGHSHLATSIKGSLSGLLAVLALSFHAVFEGLAVGLETGVKKVWYLFAAIATHKLVIAFCVGVELVTSRTRPALLILYIGTFAIVTPLGICIGLILSSRSGAGDASGAGDVVAVCLQAMAAGTLLYVVFFEVLARERGNSHNGMCQLVAICAGFATMFVIQTLLGHDHDHSNGAGSSGSHHSHSHSHDHNHYTIDGITNSPHVHDH</sequence>
<feature type="region of interest" description="Disordered" evidence="5">
    <location>
        <begin position="357"/>
        <end position="392"/>
    </location>
</feature>
<evidence type="ECO:0000256" key="3">
    <source>
        <dbReference type="ARBA" id="ARBA00022989"/>
    </source>
</evidence>
<comment type="caution">
    <text evidence="7">The sequence shown here is derived from an EMBL/GenBank/DDBJ whole genome shotgun (WGS) entry which is preliminary data.</text>
</comment>
<dbReference type="OrthoDB" id="448280at2759"/>
<keyword evidence="3 6" id="KW-1133">Transmembrane helix</keyword>
<feature type="compositionally biased region" description="Polar residues" evidence="5">
    <location>
        <begin position="382"/>
        <end position="392"/>
    </location>
</feature>
<feature type="transmembrane region" description="Helical" evidence="6">
    <location>
        <begin position="24"/>
        <end position="44"/>
    </location>
</feature>
<evidence type="ECO:0000256" key="2">
    <source>
        <dbReference type="ARBA" id="ARBA00022692"/>
    </source>
</evidence>
<dbReference type="EMBL" id="CAKOFQ010006830">
    <property type="protein sequence ID" value="CAH1974894.1"/>
    <property type="molecule type" value="Genomic_DNA"/>
</dbReference>
<evidence type="ECO:0000256" key="6">
    <source>
        <dbReference type="SAM" id="Phobius"/>
    </source>
</evidence>
<evidence type="ECO:0008006" key="9">
    <source>
        <dbReference type="Google" id="ProtNLM"/>
    </source>
</evidence>
<keyword evidence="8" id="KW-1185">Reference proteome</keyword>
<feature type="transmembrane region" description="Helical" evidence="6">
    <location>
        <begin position="331"/>
        <end position="350"/>
    </location>
</feature>
<accession>A0A9P0KIF6</accession>
<feature type="transmembrane region" description="Helical" evidence="6">
    <location>
        <begin position="261"/>
        <end position="282"/>
    </location>
</feature>
<evidence type="ECO:0000313" key="7">
    <source>
        <dbReference type="EMBL" id="CAH1974894.1"/>
    </source>
</evidence>
<comment type="subcellular location">
    <subcellularLocation>
        <location evidence="1">Membrane</location>
        <topology evidence="1">Multi-pass membrane protein</topology>
    </subcellularLocation>
</comment>
<dbReference type="PANTHER" id="PTHR11040:SF203">
    <property type="entry name" value="FI18611P1-RELATED"/>
    <property type="match status" value="1"/>
</dbReference>
<feature type="transmembrane region" description="Helical" evidence="6">
    <location>
        <begin position="200"/>
        <end position="222"/>
    </location>
</feature>
<dbReference type="GO" id="GO:0005385">
    <property type="term" value="F:zinc ion transmembrane transporter activity"/>
    <property type="evidence" value="ECO:0007669"/>
    <property type="project" value="TreeGrafter"/>
</dbReference>
<protein>
    <recommendedName>
        <fullName evidence="9">Zinc transporter ZIP1</fullName>
    </recommendedName>
</protein>
<evidence type="ECO:0000256" key="5">
    <source>
        <dbReference type="SAM" id="MobiDB-lite"/>
    </source>
</evidence>
<organism evidence="7 8">
    <name type="scientific">Acanthoscelides obtectus</name>
    <name type="common">Bean weevil</name>
    <name type="synonym">Bruchus obtectus</name>
    <dbReference type="NCBI Taxonomy" id="200917"/>
    <lineage>
        <taxon>Eukaryota</taxon>
        <taxon>Metazoa</taxon>
        <taxon>Ecdysozoa</taxon>
        <taxon>Arthropoda</taxon>
        <taxon>Hexapoda</taxon>
        <taxon>Insecta</taxon>
        <taxon>Pterygota</taxon>
        <taxon>Neoptera</taxon>
        <taxon>Endopterygota</taxon>
        <taxon>Coleoptera</taxon>
        <taxon>Polyphaga</taxon>
        <taxon>Cucujiformia</taxon>
        <taxon>Chrysomeloidea</taxon>
        <taxon>Chrysomelidae</taxon>
        <taxon>Bruchinae</taxon>
        <taxon>Bruchini</taxon>
        <taxon>Acanthoscelides</taxon>
    </lineage>
</organism>
<proteinExistence type="predicted"/>
<reference evidence="7" key="1">
    <citation type="submission" date="2022-03" db="EMBL/GenBank/DDBJ databases">
        <authorList>
            <person name="Sayadi A."/>
        </authorList>
    </citation>
    <scope>NUCLEOTIDE SEQUENCE</scope>
</reference>
<feature type="transmembrane region" description="Helical" evidence="6">
    <location>
        <begin position="105"/>
        <end position="124"/>
    </location>
</feature>
<dbReference type="AlphaFoldDB" id="A0A9P0KIF6"/>
<dbReference type="GO" id="GO:0005886">
    <property type="term" value="C:plasma membrane"/>
    <property type="evidence" value="ECO:0007669"/>
    <property type="project" value="TreeGrafter"/>
</dbReference>
<feature type="transmembrane region" description="Helical" evidence="6">
    <location>
        <begin position="297"/>
        <end position="319"/>
    </location>
</feature>